<reference evidence="2 3" key="1">
    <citation type="submission" date="2016-10" db="EMBL/GenBank/DDBJ databases">
        <authorList>
            <person name="de Groot N.N."/>
        </authorList>
    </citation>
    <scope>NUCLEOTIDE SEQUENCE [LARGE SCALE GENOMIC DNA]</scope>
    <source>
        <strain evidence="2 3">DSM 9236</strain>
    </source>
</reference>
<evidence type="ECO:0000313" key="2">
    <source>
        <dbReference type="EMBL" id="SFE04418.1"/>
    </source>
</evidence>
<dbReference type="Proteomes" id="UP000198896">
    <property type="component" value="Unassembled WGS sequence"/>
</dbReference>
<sequence>MKKLFILLTLVLTMFSTVAFANVDSGPDWWKQIGSDKMAKVYYDRETAKYYSKNYDGDFAEVWMCYHFHDGCQNHAGDHYDFELIYINYKDKSFAVKACLTKDRNGAVIESNEFPANIISYVPLKDQHYETLLAKNVREQFAGK</sequence>
<feature type="chain" id="PRO_5011623819" evidence="1">
    <location>
        <begin position="22"/>
        <end position="144"/>
    </location>
</feature>
<evidence type="ECO:0000313" key="3">
    <source>
        <dbReference type="Proteomes" id="UP000198896"/>
    </source>
</evidence>
<name>A0A1I1XCN1_9FIRM</name>
<protein>
    <submittedName>
        <fullName evidence="2">Uncharacterized protein</fullName>
    </submittedName>
</protein>
<accession>A0A1I1XCN1</accession>
<dbReference type="RefSeq" id="WP_093912349.1">
    <property type="nucleotide sequence ID" value="NZ_FONL01000001.1"/>
</dbReference>
<evidence type="ECO:0000256" key="1">
    <source>
        <dbReference type="SAM" id="SignalP"/>
    </source>
</evidence>
<gene>
    <name evidence="2" type="ORF">SAMN05216245_101143</name>
</gene>
<keyword evidence="3" id="KW-1185">Reference proteome</keyword>
<feature type="signal peptide" evidence="1">
    <location>
        <begin position="1"/>
        <end position="21"/>
    </location>
</feature>
<organism evidence="2 3">
    <name type="scientific">Succiniclasticum ruminis DSM 9236</name>
    <dbReference type="NCBI Taxonomy" id="1123323"/>
    <lineage>
        <taxon>Bacteria</taxon>
        <taxon>Bacillati</taxon>
        <taxon>Bacillota</taxon>
        <taxon>Negativicutes</taxon>
        <taxon>Acidaminococcales</taxon>
        <taxon>Acidaminococcaceae</taxon>
        <taxon>Succiniclasticum</taxon>
    </lineage>
</organism>
<keyword evidence="1" id="KW-0732">Signal</keyword>
<proteinExistence type="predicted"/>
<dbReference type="EMBL" id="FONL01000001">
    <property type="protein sequence ID" value="SFE04418.1"/>
    <property type="molecule type" value="Genomic_DNA"/>
</dbReference>
<dbReference type="STRING" id="1123323.SAMN05216245_101143"/>
<dbReference type="AlphaFoldDB" id="A0A1I1XCN1"/>